<comment type="caution">
    <text evidence="2">The sequence shown here is derived from an EMBL/GenBank/DDBJ whole genome shotgun (WGS) entry which is preliminary data.</text>
</comment>
<dbReference type="EMBL" id="PYWC01000137">
    <property type="protein sequence ID" value="PWW71789.1"/>
    <property type="molecule type" value="Genomic_DNA"/>
</dbReference>
<accession>A0A317SB86</accession>
<reference evidence="2 3" key="1">
    <citation type="submission" date="2018-03" db="EMBL/GenBank/DDBJ databases">
        <title>Genomes of Pezizomycetes fungi and the evolution of truffles.</title>
        <authorList>
            <person name="Murat C."/>
            <person name="Payen T."/>
            <person name="Noel B."/>
            <person name="Kuo A."/>
            <person name="Martin F.M."/>
        </authorList>
    </citation>
    <scope>NUCLEOTIDE SEQUENCE [LARGE SCALE GENOMIC DNA]</scope>
    <source>
        <strain evidence="2">091103-1</strain>
    </source>
</reference>
<feature type="compositionally biased region" description="Low complexity" evidence="1">
    <location>
        <begin position="113"/>
        <end position="131"/>
    </location>
</feature>
<name>A0A317SB86_9PEZI</name>
<dbReference type="Proteomes" id="UP000246991">
    <property type="component" value="Unassembled WGS sequence"/>
</dbReference>
<sequence length="229" mass="25524">MFKTNPIPLQFAKTVKDNIAINPFCITPPTIRVTGMDTQFRCTQAPRLVECGATILAAMATPEDCCADLCMAVKSGGKRGSRKNRKKLNKHTVTNTNRVRARKPVGKSKKKSTTATASGKVKKSCVGSGTKSHSKKVHKSKKWRKRNEREATERKKWLENWIDSENKRKGEEAVNGLVGLMEGFGIGIGDKVQEEWMVEGRQEGMDMDMVGFEVMREDEDEDLCKSKAG</sequence>
<keyword evidence="3" id="KW-1185">Reference proteome</keyword>
<dbReference type="AlphaFoldDB" id="A0A317SB86"/>
<gene>
    <name evidence="2" type="ORF">C7212DRAFT_348582</name>
</gene>
<feature type="compositionally biased region" description="Basic residues" evidence="1">
    <location>
        <begin position="132"/>
        <end position="146"/>
    </location>
</feature>
<feature type="compositionally biased region" description="Basic residues" evidence="1">
    <location>
        <begin position="101"/>
        <end position="112"/>
    </location>
</feature>
<dbReference type="OrthoDB" id="5429277at2759"/>
<protein>
    <submittedName>
        <fullName evidence="2">Uncharacterized protein</fullName>
    </submittedName>
</protein>
<proteinExistence type="predicted"/>
<evidence type="ECO:0000256" key="1">
    <source>
        <dbReference type="SAM" id="MobiDB-lite"/>
    </source>
</evidence>
<evidence type="ECO:0000313" key="2">
    <source>
        <dbReference type="EMBL" id="PWW71789.1"/>
    </source>
</evidence>
<evidence type="ECO:0000313" key="3">
    <source>
        <dbReference type="Proteomes" id="UP000246991"/>
    </source>
</evidence>
<feature type="region of interest" description="Disordered" evidence="1">
    <location>
        <begin position="101"/>
        <end position="152"/>
    </location>
</feature>
<organism evidence="2 3">
    <name type="scientific">Tuber magnatum</name>
    <name type="common">white Piedmont truffle</name>
    <dbReference type="NCBI Taxonomy" id="42249"/>
    <lineage>
        <taxon>Eukaryota</taxon>
        <taxon>Fungi</taxon>
        <taxon>Dikarya</taxon>
        <taxon>Ascomycota</taxon>
        <taxon>Pezizomycotina</taxon>
        <taxon>Pezizomycetes</taxon>
        <taxon>Pezizales</taxon>
        <taxon>Tuberaceae</taxon>
        <taxon>Tuber</taxon>
    </lineage>
</organism>